<evidence type="ECO:0000313" key="1">
    <source>
        <dbReference type="EMBL" id="KAJ0171615.1"/>
    </source>
</evidence>
<gene>
    <name evidence="1" type="ORF">K1T71_013165</name>
</gene>
<dbReference type="Proteomes" id="UP000824533">
    <property type="component" value="Linkage Group LG24"/>
</dbReference>
<protein>
    <submittedName>
        <fullName evidence="1">Uncharacterized protein</fullName>
    </submittedName>
</protein>
<proteinExistence type="predicted"/>
<comment type="caution">
    <text evidence="1">The sequence shown here is derived from an EMBL/GenBank/DDBJ whole genome shotgun (WGS) entry which is preliminary data.</text>
</comment>
<reference evidence="1 2" key="1">
    <citation type="journal article" date="2021" name="Front. Genet.">
        <title>Chromosome-Level Genome Assembly Reveals Significant Gene Expansion in the Toll and IMD Signaling Pathways of Dendrolimus kikuchii.</title>
        <authorList>
            <person name="Zhou J."/>
            <person name="Wu P."/>
            <person name="Xiong Z."/>
            <person name="Liu N."/>
            <person name="Zhao N."/>
            <person name="Ji M."/>
            <person name="Qiu Y."/>
            <person name="Yang B."/>
        </authorList>
    </citation>
    <scope>NUCLEOTIDE SEQUENCE [LARGE SCALE GENOMIC DNA]</scope>
    <source>
        <strain evidence="1">Ann1</strain>
    </source>
</reference>
<sequence>MFLEALSERIGSIETDRNLDINYHETYLMCEKIIDAYNVHTKSFRCLQSTVFTFIMFFSWQIRNVILQITLSLESERLYIANDNMITVCYLNIASQEEKEQRMCIRKILRLSKTGFHKFNACGLFDVDAGLSLQLFSTLTTYIIVLLQFEFL</sequence>
<organism evidence="1 2">
    <name type="scientific">Dendrolimus kikuchii</name>
    <dbReference type="NCBI Taxonomy" id="765133"/>
    <lineage>
        <taxon>Eukaryota</taxon>
        <taxon>Metazoa</taxon>
        <taxon>Ecdysozoa</taxon>
        <taxon>Arthropoda</taxon>
        <taxon>Hexapoda</taxon>
        <taxon>Insecta</taxon>
        <taxon>Pterygota</taxon>
        <taxon>Neoptera</taxon>
        <taxon>Endopterygota</taxon>
        <taxon>Lepidoptera</taxon>
        <taxon>Glossata</taxon>
        <taxon>Ditrysia</taxon>
        <taxon>Bombycoidea</taxon>
        <taxon>Lasiocampidae</taxon>
        <taxon>Dendrolimus</taxon>
    </lineage>
</organism>
<evidence type="ECO:0000313" key="2">
    <source>
        <dbReference type="Proteomes" id="UP000824533"/>
    </source>
</evidence>
<name>A0ACC1CJ78_9NEOP</name>
<accession>A0ACC1CJ78</accession>
<keyword evidence="2" id="KW-1185">Reference proteome</keyword>
<dbReference type="EMBL" id="CM034410">
    <property type="protein sequence ID" value="KAJ0171615.1"/>
    <property type="molecule type" value="Genomic_DNA"/>
</dbReference>